<organism evidence="1 2">
    <name type="scientific">Marinomonas polaris DSM 16579</name>
    <dbReference type="NCBI Taxonomy" id="1122206"/>
    <lineage>
        <taxon>Bacteria</taxon>
        <taxon>Pseudomonadati</taxon>
        <taxon>Pseudomonadota</taxon>
        <taxon>Gammaproteobacteria</taxon>
        <taxon>Oceanospirillales</taxon>
        <taxon>Oceanospirillaceae</taxon>
        <taxon>Marinomonas</taxon>
    </lineage>
</organism>
<dbReference type="AlphaFoldDB" id="A0A1M5I289"/>
<keyword evidence="2" id="KW-1185">Reference proteome</keyword>
<dbReference type="PANTHER" id="PTHR36154">
    <property type="entry name" value="DNA-BINDING TRANSCRIPTIONAL ACTIVATOR ALPA"/>
    <property type="match status" value="1"/>
</dbReference>
<dbReference type="InterPro" id="IPR052931">
    <property type="entry name" value="Prophage_regulatory_activator"/>
</dbReference>
<name>A0A1M5I289_9GAMM</name>
<dbReference type="STRING" id="1122206.SAMN02745753_03485"/>
<sequence>MSENKPVAVLNRREVEKRTTLARTTIYRKIKANTFPKQIQVSDNRVGWPESEIDRYLANPMGYRAPEATA</sequence>
<dbReference type="Proteomes" id="UP000184517">
    <property type="component" value="Unassembled WGS sequence"/>
</dbReference>
<accession>A0A1M5I289</accession>
<dbReference type="EMBL" id="FQVF01000018">
    <property type="protein sequence ID" value="SHG22398.1"/>
    <property type="molecule type" value="Genomic_DNA"/>
</dbReference>
<dbReference type="Pfam" id="PF05930">
    <property type="entry name" value="Phage_AlpA"/>
    <property type="match status" value="1"/>
</dbReference>
<proteinExistence type="predicted"/>
<protein>
    <submittedName>
        <fullName evidence="1">Transcriptional regulator, AlpA family</fullName>
    </submittedName>
</protein>
<dbReference type="RefSeq" id="WP_072840943.1">
    <property type="nucleotide sequence ID" value="NZ_FQVF01000018.1"/>
</dbReference>
<dbReference type="PANTHER" id="PTHR36154:SF1">
    <property type="entry name" value="DNA-BINDING TRANSCRIPTIONAL ACTIVATOR ALPA"/>
    <property type="match status" value="1"/>
</dbReference>
<dbReference type="Gene3D" id="1.10.238.160">
    <property type="match status" value="1"/>
</dbReference>
<evidence type="ECO:0000313" key="2">
    <source>
        <dbReference type="Proteomes" id="UP000184517"/>
    </source>
</evidence>
<gene>
    <name evidence="1" type="ORF">SAMN02745753_03485</name>
</gene>
<reference evidence="2" key="1">
    <citation type="submission" date="2016-11" db="EMBL/GenBank/DDBJ databases">
        <authorList>
            <person name="Varghese N."/>
            <person name="Submissions S."/>
        </authorList>
    </citation>
    <scope>NUCLEOTIDE SEQUENCE [LARGE SCALE GENOMIC DNA]</scope>
    <source>
        <strain evidence="2">DSM 16579</strain>
    </source>
</reference>
<dbReference type="InterPro" id="IPR010260">
    <property type="entry name" value="AlpA"/>
</dbReference>
<dbReference type="OrthoDB" id="8455288at2"/>
<evidence type="ECO:0000313" key="1">
    <source>
        <dbReference type="EMBL" id="SHG22398.1"/>
    </source>
</evidence>